<dbReference type="InterPro" id="IPR002500">
    <property type="entry name" value="PAPS_reduct_dom"/>
</dbReference>
<evidence type="ECO:0000313" key="9">
    <source>
        <dbReference type="Proteomes" id="UP000009222"/>
    </source>
</evidence>
<comment type="function">
    <text evidence="6">Catalyzes the formation of sulfite from adenosine 5'-phosphosulfate (APS) using thioredoxin as an electron donor.</text>
</comment>
<evidence type="ECO:0000256" key="1">
    <source>
        <dbReference type="ARBA" id="ARBA00009732"/>
    </source>
</evidence>
<reference evidence="9" key="1">
    <citation type="submission" date="2009-12" db="EMBL/GenBank/DDBJ databases">
        <title>Complete sequence of Treponema azotonutricium strain ZAS-9.</title>
        <authorList>
            <person name="Tetu S.G."/>
            <person name="Matson E."/>
            <person name="Ren Q."/>
            <person name="Seshadri R."/>
            <person name="Elbourne L."/>
            <person name="Hassan K.A."/>
            <person name="Durkin A."/>
            <person name="Radune D."/>
            <person name="Mohamoud Y."/>
            <person name="Shay R."/>
            <person name="Jin S."/>
            <person name="Zhang X."/>
            <person name="Lucey K."/>
            <person name="Ballor N.R."/>
            <person name="Ottesen E."/>
            <person name="Rosenthal R."/>
            <person name="Allen A."/>
            <person name="Leadbetter J.R."/>
            <person name="Paulsen I.T."/>
        </authorList>
    </citation>
    <scope>NUCLEOTIDE SEQUENCE [LARGE SCALE GENOMIC DNA]</scope>
    <source>
        <strain evidence="9">ATCC BAA-888 / DSM 13862 / ZAS-9</strain>
    </source>
</reference>
<feature type="domain" description="Phosphoadenosine phosphosulphate reductase" evidence="7">
    <location>
        <begin position="22"/>
        <end position="202"/>
    </location>
</feature>
<dbReference type="InterPro" id="IPR004511">
    <property type="entry name" value="PAPS/APS_Rdtase"/>
</dbReference>
<sequence length="232" mass="26407">MPSSETRVEVLAKIMRSISGPVALAYSCQREDTAALHLLLQAYAGGDGPGNLEVFTLNTHKLFPETEEYQRDVEVFFGIAITKYSPDPAEEKDLEAKLGEWGMRESLEHRHFCCDIRKVKPLGEILKNKSAWVTGLRASQSVTRQDLKILEYDEKFGLIKINPLYDWTDEELEAYTQKFSLPENPLYSKGYKSIGCAPCTRPVKEGEDIRAGRWWWENPEHKECGLHVKQGA</sequence>
<comment type="cofactor">
    <cofactor evidence="6">
        <name>[4Fe-4S] cluster</name>
        <dbReference type="ChEBI" id="CHEBI:49883"/>
    </cofactor>
    <text evidence="6">Binds 1 [4Fe-4S] cluster per subunit.</text>
</comment>
<proteinExistence type="inferred from homology"/>
<dbReference type="GO" id="GO:0019379">
    <property type="term" value="P:sulfate assimilation, phosphoadenylyl sulfate reduction by phosphoadenylyl-sulfate reductase (thioredoxin)"/>
    <property type="evidence" value="ECO:0007669"/>
    <property type="project" value="UniProtKB-UniRule"/>
</dbReference>
<dbReference type="InParanoid" id="F5YCM0"/>
<keyword evidence="6" id="KW-0963">Cytoplasm</keyword>
<keyword evidence="3 6" id="KW-0560">Oxidoreductase</keyword>
<evidence type="ECO:0000256" key="2">
    <source>
        <dbReference type="ARBA" id="ARBA00022723"/>
    </source>
</evidence>
<dbReference type="GO" id="GO:0004604">
    <property type="term" value="F:phosphoadenylyl-sulfate reductase (thioredoxin) activity"/>
    <property type="evidence" value="ECO:0007669"/>
    <property type="project" value="UniProtKB-UniRule"/>
</dbReference>
<accession>F5YCM0</accession>
<dbReference type="PANTHER" id="PTHR46482:SF9">
    <property type="entry name" value="5'-ADENYLYLSULFATE REDUCTASE 1, CHLOROPLASTIC"/>
    <property type="match status" value="1"/>
</dbReference>
<dbReference type="Proteomes" id="UP000009222">
    <property type="component" value="Chromosome"/>
</dbReference>
<dbReference type="GO" id="GO:0070814">
    <property type="term" value="P:hydrogen sulfide biosynthetic process"/>
    <property type="evidence" value="ECO:0007669"/>
    <property type="project" value="UniProtKB-UniRule"/>
</dbReference>
<dbReference type="OrthoDB" id="9774475at2"/>
<dbReference type="PANTHER" id="PTHR46482">
    <property type="entry name" value="5'-ADENYLYLSULFATE REDUCTASE 3, CHLOROPLASTIC"/>
    <property type="match status" value="1"/>
</dbReference>
<dbReference type="EC" id="1.8.4.10" evidence="6"/>
<keyword evidence="9" id="KW-1185">Reference proteome</keyword>
<dbReference type="HAMAP" id="MF_00063">
    <property type="entry name" value="CysH"/>
    <property type="match status" value="1"/>
</dbReference>
<dbReference type="eggNOG" id="COG0175">
    <property type="taxonomic scope" value="Bacteria"/>
</dbReference>
<dbReference type="Pfam" id="PF01507">
    <property type="entry name" value="PAPS_reduct"/>
    <property type="match status" value="1"/>
</dbReference>
<dbReference type="SUPFAM" id="SSF52402">
    <property type="entry name" value="Adenine nucleotide alpha hydrolases-like"/>
    <property type="match status" value="1"/>
</dbReference>
<dbReference type="KEGG" id="taz:TREAZ_1733"/>
<evidence type="ECO:0000256" key="5">
    <source>
        <dbReference type="ARBA" id="ARBA00023014"/>
    </source>
</evidence>
<feature type="binding site" evidence="6">
    <location>
        <position position="114"/>
    </location>
    <ligand>
        <name>[4Fe-4S] cluster</name>
        <dbReference type="ChEBI" id="CHEBI:49883"/>
    </ligand>
</feature>
<dbReference type="RefSeq" id="WP_015710291.1">
    <property type="nucleotide sequence ID" value="NC_015577.1"/>
</dbReference>
<comment type="similarity">
    <text evidence="1 6">Belongs to the PAPS reductase family. CysH subfamily.</text>
</comment>
<dbReference type="EMBL" id="CP001841">
    <property type="protein sequence ID" value="AEF82028.1"/>
    <property type="molecule type" value="Genomic_DNA"/>
</dbReference>
<feature type="active site" description="Nucleophile; cysteine thiosulfonate intermediate" evidence="6">
    <location>
        <position position="224"/>
    </location>
</feature>
<evidence type="ECO:0000313" key="8">
    <source>
        <dbReference type="EMBL" id="AEF82028.1"/>
    </source>
</evidence>
<gene>
    <name evidence="6" type="primary">cysH</name>
    <name evidence="8" type="ordered locus">TREAZ_1733</name>
</gene>
<dbReference type="GO" id="GO:0051539">
    <property type="term" value="F:4 iron, 4 sulfur cluster binding"/>
    <property type="evidence" value="ECO:0007669"/>
    <property type="project" value="UniProtKB-UniRule"/>
</dbReference>
<comment type="subcellular location">
    <subcellularLocation>
        <location evidence="6">Cytoplasm</location>
    </subcellularLocation>
</comment>
<evidence type="ECO:0000256" key="3">
    <source>
        <dbReference type="ARBA" id="ARBA00023002"/>
    </source>
</evidence>
<dbReference type="PROSITE" id="PS51257">
    <property type="entry name" value="PROKAR_LIPOPROTEIN"/>
    <property type="match status" value="1"/>
</dbReference>
<protein>
    <recommendedName>
        <fullName evidence="6">Adenosine 5'-phosphosulfate reductase</fullName>
        <shortName evidence="6">APS reductase</shortName>
        <ecNumber evidence="6">1.8.4.10</ecNumber>
    </recommendedName>
    <alternativeName>
        <fullName evidence="6">5'-adenylylsulfate reductase</fullName>
    </alternativeName>
    <alternativeName>
        <fullName evidence="6">Thioredoxin-dependent 5'-adenylylsulfate reductase</fullName>
    </alternativeName>
</protein>
<name>F5YCM0_LEAAZ</name>
<evidence type="ECO:0000259" key="7">
    <source>
        <dbReference type="Pfam" id="PF01507"/>
    </source>
</evidence>
<dbReference type="GO" id="GO:0005737">
    <property type="term" value="C:cytoplasm"/>
    <property type="evidence" value="ECO:0007669"/>
    <property type="project" value="UniProtKB-SubCell"/>
</dbReference>
<comment type="pathway">
    <text evidence="6">Sulfur metabolism; hydrogen sulfide biosynthesis; sulfite from sulfate.</text>
</comment>
<feature type="binding site" evidence="6">
    <location>
        <position position="113"/>
    </location>
    <ligand>
        <name>[4Fe-4S] cluster</name>
        <dbReference type="ChEBI" id="CHEBI:49883"/>
    </ligand>
</feature>
<dbReference type="PIRSF" id="PIRSF000857">
    <property type="entry name" value="PAPS_reductase"/>
    <property type="match status" value="1"/>
</dbReference>
<keyword evidence="5 6" id="KW-0411">Iron-sulfur</keyword>
<dbReference type="InterPro" id="IPR014729">
    <property type="entry name" value="Rossmann-like_a/b/a_fold"/>
</dbReference>
<evidence type="ECO:0000256" key="6">
    <source>
        <dbReference type="HAMAP-Rule" id="MF_00063"/>
    </source>
</evidence>
<feature type="binding site" evidence="6">
    <location>
        <position position="196"/>
    </location>
    <ligand>
        <name>[4Fe-4S] cluster</name>
        <dbReference type="ChEBI" id="CHEBI:49883"/>
    </ligand>
</feature>
<organism evidence="8 9">
    <name type="scientific">Leadbettera azotonutricia (strain ATCC BAA-888 / DSM 13862 / ZAS-9)</name>
    <name type="common">Treponema azotonutricium</name>
    <dbReference type="NCBI Taxonomy" id="545695"/>
    <lineage>
        <taxon>Bacteria</taxon>
        <taxon>Pseudomonadati</taxon>
        <taxon>Spirochaetota</taxon>
        <taxon>Spirochaetia</taxon>
        <taxon>Spirochaetales</taxon>
        <taxon>Breznakiellaceae</taxon>
        <taxon>Leadbettera</taxon>
    </lineage>
</organism>
<dbReference type="GO" id="GO:0046872">
    <property type="term" value="F:metal ion binding"/>
    <property type="evidence" value="ECO:0007669"/>
    <property type="project" value="UniProtKB-KW"/>
</dbReference>
<dbReference type="HOGENOM" id="CLU_044089_1_0_12"/>
<comment type="catalytic activity">
    <reaction evidence="6">
        <text>[thioredoxin]-disulfide + sulfite + AMP + 2 H(+) = adenosine 5'-phosphosulfate + [thioredoxin]-dithiol</text>
        <dbReference type="Rhea" id="RHEA:21976"/>
        <dbReference type="Rhea" id="RHEA-COMP:10698"/>
        <dbReference type="Rhea" id="RHEA-COMP:10700"/>
        <dbReference type="ChEBI" id="CHEBI:15378"/>
        <dbReference type="ChEBI" id="CHEBI:17359"/>
        <dbReference type="ChEBI" id="CHEBI:29950"/>
        <dbReference type="ChEBI" id="CHEBI:50058"/>
        <dbReference type="ChEBI" id="CHEBI:58243"/>
        <dbReference type="ChEBI" id="CHEBI:456215"/>
        <dbReference type="EC" id="1.8.4.10"/>
    </reaction>
</comment>
<dbReference type="NCBIfam" id="NF002537">
    <property type="entry name" value="PRK02090.1"/>
    <property type="match status" value="1"/>
</dbReference>
<evidence type="ECO:0000256" key="4">
    <source>
        <dbReference type="ARBA" id="ARBA00023004"/>
    </source>
</evidence>
<reference evidence="8 9" key="2">
    <citation type="journal article" date="2011" name="ISME J.">
        <title>RNA-seq reveals cooperative metabolic interactions between two termite-gut spirochete species in co-culture.</title>
        <authorList>
            <person name="Rosenthal A.Z."/>
            <person name="Matson E.G."/>
            <person name="Eldar A."/>
            <person name="Leadbetter J.R."/>
        </authorList>
    </citation>
    <scope>NUCLEOTIDE SEQUENCE [LARGE SCALE GENOMIC DNA]</scope>
    <source>
        <strain evidence="9">ATCC BAA-888 / DSM 13862 / ZAS-9</strain>
    </source>
</reference>
<feature type="binding site" evidence="6">
    <location>
        <position position="199"/>
    </location>
    <ligand>
        <name>[4Fe-4S] cluster</name>
        <dbReference type="ChEBI" id="CHEBI:49883"/>
    </ligand>
</feature>
<keyword evidence="2 6" id="KW-0479">Metal-binding</keyword>
<dbReference type="GO" id="GO:0043866">
    <property type="term" value="F:adenylyl-sulfate reductase (thioredoxin) activity"/>
    <property type="evidence" value="ECO:0007669"/>
    <property type="project" value="UniProtKB-EC"/>
</dbReference>
<keyword evidence="4 6" id="KW-0408">Iron</keyword>
<dbReference type="Gene3D" id="3.40.50.620">
    <property type="entry name" value="HUPs"/>
    <property type="match status" value="1"/>
</dbReference>
<dbReference type="FunCoup" id="F5YCM0">
    <property type="interactions" value="213"/>
</dbReference>
<dbReference type="AlphaFoldDB" id="F5YCM0"/>
<dbReference type="STRING" id="545695.TREAZ_1733"/>